<keyword evidence="5" id="KW-1185">Reference proteome</keyword>
<dbReference type="Pfam" id="PF13581">
    <property type="entry name" value="HATPase_c_2"/>
    <property type="match status" value="1"/>
</dbReference>
<dbReference type="PANTHER" id="PTHR35526">
    <property type="entry name" value="ANTI-SIGMA-F FACTOR RSBW-RELATED"/>
    <property type="match status" value="1"/>
</dbReference>
<name>A0A5Q0GYH4_SACSY</name>
<sequence length="164" mass="17803">MVRAPRGDVAVSPQPQNDRAQGVDEAVLVRALDETSLREVRHLVRVLLDGRAGVAVDDAVLVTDELVSNARRHGEPPRTCRLALVDEARRLRVEVDDTSAEEPRIRTPDESGGRGLVIVDTLAEAWGVRHHPGGKTVWAEVVLDRPGGGRAPHLSSAATWAERP</sequence>
<keyword evidence="1" id="KW-0723">Serine/threonine-protein kinase</keyword>
<dbReference type="GO" id="GO:0004674">
    <property type="term" value="F:protein serine/threonine kinase activity"/>
    <property type="evidence" value="ECO:0007669"/>
    <property type="project" value="UniProtKB-KW"/>
</dbReference>
<dbReference type="Gene3D" id="3.30.565.10">
    <property type="entry name" value="Histidine kinase-like ATPase, C-terminal domain"/>
    <property type="match status" value="1"/>
</dbReference>
<evidence type="ECO:0000259" key="3">
    <source>
        <dbReference type="Pfam" id="PF13581"/>
    </source>
</evidence>
<keyword evidence="4" id="KW-0067">ATP-binding</keyword>
<proteinExistence type="predicted"/>
<evidence type="ECO:0000313" key="4">
    <source>
        <dbReference type="EMBL" id="QFZ19019.1"/>
    </source>
</evidence>
<dbReference type="KEGG" id="ssyi:EKG83_17565"/>
<keyword evidence="4" id="KW-0547">Nucleotide-binding</keyword>
<accession>A0A5Q0GYH4</accession>
<reference evidence="5" key="1">
    <citation type="journal article" date="2021" name="Curr. Microbiol.">
        <title>Complete genome of nocamycin-producing strain Saccharothrix syringae NRRL B-16468 reveals the biosynthetic potential for secondary metabolites.</title>
        <authorList>
            <person name="Mo X."/>
            <person name="Yang S."/>
        </authorList>
    </citation>
    <scope>NUCLEOTIDE SEQUENCE [LARGE SCALE GENOMIC DNA]</scope>
    <source>
        <strain evidence="5">ATCC 51364 / DSM 43886 / JCM 6844 / KCTC 9398 / NBRC 14523 / NRRL B-16468 / INA 2240</strain>
    </source>
</reference>
<dbReference type="SUPFAM" id="SSF55874">
    <property type="entry name" value="ATPase domain of HSP90 chaperone/DNA topoisomerase II/histidine kinase"/>
    <property type="match status" value="1"/>
</dbReference>
<dbReference type="CDD" id="cd16936">
    <property type="entry name" value="HATPase_RsbW-like"/>
    <property type="match status" value="1"/>
</dbReference>
<dbReference type="InterPro" id="IPR036890">
    <property type="entry name" value="HATPase_C_sf"/>
</dbReference>
<dbReference type="InterPro" id="IPR003594">
    <property type="entry name" value="HATPase_dom"/>
</dbReference>
<evidence type="ECO:0000256" key="1">
    <source>
        <dbReference type="ARBA" id="ARBA00022527"/>
    </source>
</evidence>
<dbReference type="PANTHER" id="PTHR35526:SF3">
    <property type="entry name" value="ANTI-SIGMA-F FACTOR RSBW"/>
    <property type="match status" value="1"/>
</dbReference>
<keyword evidence="1" id="KW-0808">Transferase</keyword>
<gene>
    <name evidence="4" type="ORF">EKG83_17565</name>
</gene>
<evidence type="ECO:0000313" key="5">
    <source>
        <dbReference type="Proteomes" id="UP000325787"/>
    </source>
</evidence>
<feature type="domain" description="Histidine kinase/HSP90-like ATPase" evidence="3">
    <location>
        <begin position="33"/>
        <end position="139"/>
    </location>
</feature>
<protein>
    <submittedName>
        <fullName evidence="4">ATP-binding protein</fullName>
    </submittedName>
</protein>
<dbReference type="OrthoDB" id="4326936at2"/>
<dbReference type="AlphaFoldDB" id="A0A5Q0GYH4"/>
<organism evidence="4 5">
    <name type="scientific">Saccharothrix syringae</name>
    <name type="common">Nocardiopsis syringae</name>
    <dbReference type="NCBI Taxonomy" id="103733"/>
    <lineage>
        <taxon>Bacteria</taxon>
        <taxon>Bacillati</taxon>
        <taxon>Actinomycetota</taxon>
        <taxon>Actinomycetes</taxon>
        <taxon>Pseudonocardiales</taxon>
        <taxon>Pseudonocardiaceae</taxon>
        <taxon>Saccharothrix</taxon>
    </lineage>
</organism>
<dbReference type="Proteomes" id="UP000325787">
    <property type="component" value="Chromosome"/>
</dbReference>
<dbReference type="InterPro" id="IPR050267">
    <property type="entry name" value="Anti-sigma-factor_SerPK"/>
</dbReference>
<dbReference type="GO" id="GO:0005524">
    <property type="term" value="F:ATP binding"/>
    <property type="evidence" value="ECO:0007669"/>
    <property type="project" value="UniProtKB-KW"/>
</dbReference>
<feature type="region of interest" description="Disordered" evidence="2">
    <location>
        <begin position="1"/>
        <end position="21"/>
    </location>
</feature>
<dbReference type="EMBL" id="CP034550">
    <property type="protein sequence ID" value="QFZ19019.1"/>
    <property type="molecule type" value="Genomic_DNA"/>
</dbReference>
<keyword evidence="1" id="KW-0418">Kinase</keyword>
<evidence type="ECO:0000256" key="2">
    <source>
        <dbReference type="SAM" id="MobiDB-lite"/>
    </source>
</evidence>